<dbReference type="CDD" id="cd01068">
    <property type="entry name" value="globin_sensor"/>
    <property type="match status" value="1"/>
</dbReference>
<dbReference type="InterPro" id="IPR009050">
    <property type="entry name" value="Globin-like_sf"/>
</dbReference>
<dbReference type="Proteomes" id="UP000199662">
    <property type="component" value="Unassembled WGS sequence"/>
</dbReference>
<dbReference type="PRINTS" id="PR00260">
    <property type="entry name" value="CHEMTRNSDUCR"/>
</dbReference>
<dbReference type="PANTHER" id="PTHR32089">
    <property type="entry name" value="METHYL-ACCEPTING CHEMOTAXIS PROTEIN MCPB"/>
    <property type="match status" value="1"/>
</dbReference>
<comment type="similarity">
    <text evidence="2">Belongs to the methyl-accepting chemotaxis (MCP) protein family.</text>
</comment>
<dbReference type="EMBL" id="FNZK01000003">
    <property type="protein sequence ID" value="SEJ09562.1"/>
    <property type="molecule type" value="Genomic_DNA"/>
</dbReference>
<dbReference type="GO" id="GO:0019825">
    <property type="term" value="F:oxygen binding"/>
    <property type="evidence" value="ECO:0007669"/>
    <property type="project" value="InterPro"/>
</dbReference>
<feature type="coiled-coil region" evidence="4">
    <location>
        <begin position="388"/>
        <end position="415"/>
    </location>
</feature>
<dbReference type="GO" id="GO:0007165">
    <property type="term" value="P:signal transduction"/>
    <property type="evidence" value="ECO:0007669"/>
    <property type="project" value="UniProtKB-KW"/>
</dbReference>
<dbReference type="PROSITE" id="PS50111">
    <property type="entry name" value="CHEMOTAXIS_TRANSDUC_2"/>
    <property type="match status" value="1"/>
</dbReference>
<dbReference type="STRING" id="84035.SAMN05660742_103143"/>
<dbReference type="GO" id="GO:0004888">
    <property type="term" value="F:transmembrane signaling receptor activity"/>
    <property type="evidence" value="ECO:0007669"/>
    <property type="project" value="InterPro"/>
</dbReference>
<evidence type="ECO:0000259" key="5">
    <source>
        <dbReference type="PROSITE" id="PS50111"/>
    </source>
</evidence>
<dbReference type="InterPro" id="IPR004090">
    <property type="entry name" value="Chemotax_Me-accpt_rcpt"/>
</dbReference>
<evidence type="ECO:0000256" key="1">
    <source>
        <dbReference type="ARBA" id="ARBA00023224"/>
    </source>
</evidence>
<proteinExistence type="inferred from homology"/>
<dbReference type="SMART" id="SM00283">
    <property type="entry name" value="MA"/>
    <property type="match status" value="1"/>
</dbReference>
<name>A0A1H6WAH6_9FIRM</name>
<evidence type="ECO:0000256" key="3">
    <source>
        <dbReference type="PROSITE-ProRule" id="PRU00284"/>
    </source>
</evidence>
<keyword evidence="1 3" id="KW-0807">Transducer</keyword>
<dbReference type="RefSeq" id="WP_091829489.1">
    <property type="nucleotide sequence ID" value="NZ_FNZK01000003.1"/>
</dbReference>
<gene>
    <name evidence="6" type="ORF">SAMN05660742_103143</name>
</gene>
<dbReference type="GO" id="GO:0006935">
    <property type="term" value="P:chemotaxis"/>
    <property type="evidence" value="ECO:0007669"/>
    <property type="project" value="InterPro"/>
</dbReference>
<dbReference type="InterPro" id="IPR012292">
    <property type="entry name" value="Globin/Proto"/>
</dbReference>
<dbReference type="GO" id="GO:0016020">
    <property type="term" value="C:membrane"/>
    <property type="evidence" value="ECO:0007669"/>
    <property type="project" value="InterPro"/>
</dbReference>
<dbReference type="AlphaFoldDB" id="A0A1H6WAH6"/>
<dbReference type="Pfam" id="PF00015">
    <property type="entry name" value="MCPsignal"/>
    <property type="match status" value="1"/>
</dbReference>
<dbReference type="Gene3D" id="1.10.490.10">
    <property type="entry name" value="Globins"/>
    <property type="match status" value="1"/>
</dbReference>
<evidence type="ECO:0000313" key="7">
    <source>
        <dbReference type="Proteomes" id="UP000199662"/>
    </source>
</evidence>
<organism evidence="6 7">
    <name type="scientific">Propionispira arboris</name>
    <dbReference type="NCBI Taxonomy" id="84035"/>
    <lineage>
        <taxon>Bacteria</taxon>
        <taxon>Bacillati</taxon>
        <taxon>Bacillota</taxon>
        <taxon>Negativicutes</taxon>
        <taxon>Selenomonadales</taxon>
        <taxon>Selenomonadaceae</taxon>
        <taxon>Propionispira</taxon>
    </lineage>
</organism>
<dbReference type="SUPFAM" id="SSF58104">
    <property type="entry name" value="Methyl-accepting chemotaxis protein (MCP) signaling domain"/>
    <property type="match status" value="1"/>
</dbReference>
<evidence type="ECO:0000256" key="2">
    <source>
        <dbReference type="ARBA" id="ARBA00029447"/>
    </source>
</evidence>
<accession>A0A1H6WAH6</accession>
<keyword evidence="7" id="KW-1185">Reference proteome</keyword>
<evidence type="ECO:0000313" key="6">
    <source>
        <dbReference type="EMBL" id="SEJ09562.1"/>
    </source>
</evidence>
<dbReference type="Gene3D" id="1.10.287.950">
    <property type="entry name" value="Methyl-accepting chemotaxis protein"/>
    <property type="match status" value="1"/>
</dbReference>
<dbReference type="Pfam" id="PF11563">
    <property type="entry name" value="Protoglobin"/>
    <property type="match status" value="1"/>
</dbReference>
<dbReference type="SUPFAM" id="SSF46458">
    <property type="entry name" value="Globin-like"/>
    <property type="match status" value="1"/>
</dbReference>
<dbReference type="InterPro" id="IPR004089">
    <property type="entry name" value="MCPsignal_dom"/>
</dbReference>
<dbReference type="GO" id="GO:0020037">
    <property type="term" value="F:heme binding"/>
    <property type="evidence" value="ECO:0007669"/>
    <property type="project" value="InterPro"/>
</dbReference>
<keyword evidence="4" id="KW-0175">Coiled coil</keyword>
<protein>
    <submittedName>
        <fullName evidence="6">Heam-based aerotactic trancducer</fullName>
    </submittedName>
</protein>
<feature type="domain" description="Methyl-accepting transducer" evidence="5">
    <location>
        <begin position="194"/>
        <end position="420"/>
    </location>
</feature>
<evidence type="ECO:0000256" key="4">
    <source>
        <dbReference type="SAM" id="Coils"/>
    </source>
</evidence>
<reference evidence="6 7" key="1">
    <citation type="submission" date="2016-10" db="EMBL/GenBank/DDBJ databases">
        <authorList>
            <person name="de Groot N.N."/>
        </authorList>
    </citation>
    <scope>NUCLEOTIDE SEQUENCE [LARGE SCALE GENOMIC DNA]</scope>
    <source>
        <strain evidence="6 7">DSM 2179</strain>
    </source>
</reference>
<dbReference type="PANTHER" id="PTHR32089:SF112">
    <property type="entry name" value="LYSOZYME-LIKE PROTEIN-RELATED"/>
    <property type="match status" value="1"/>
</dbReference>
<dbReference type="InterPro" id="IPR044398">
    <property type="entry name" value="Globin-sensor_dom"/>
</dbReference>
<sequence>MFFTKNKTNVSSGSYTVKDRIAKEMLQMDNESLGYLGELKTIIDQNLDSITDDFYTKLLKVGEIEKFINKYSSIDKLKMTFRDFLPLLYEIHITPEHMDKIYKIGQVHNRIQLPVSWFLLSVGALKQTILPYVFQAYKSDTNHLYKVIIAFNQITDYMEAVVMEEFVQRYSSALKEKIEVEEKLLEQQKAILVNIEDSSHTLAAAAEETTASTEQMAESVGKIKLAATEVKNESNQTRLTAIDGEKSIHQTVAELELLSSATTDVQKKIEVLNVTSQSVFNIIETITSIAAQTNLLALNAAIEAARAGDVGRGFAVVADEVRKLAEQSADSAHQIADLIEKNSASTNEVVTSMTEQIAMMGKVGASVKISANQMMEISTSTDKNYQHIDHIDHSLENLSQTAQEIEKASEDVTKSATDLADMFAQHS</sequence>
<dbReference type="InterPro" id="IPR039379">
    <property type="entry name" value="Protoglobin_sensor_dom"/>
</dbReference>